<comment type="caution">
    <text evidence="1">The sequence shown here is derived from an EMBL/GenBank/DDBJ whole genome shotgun (WGS) entry which is preliminary data.</text>
</comment>
<dbReference type="EMBL" id="BMAW01128110">
    <property type="protein sequence ID" value="GFU24044.1"/>
    <property type="molecule type" value="Genomic_DNA"/>
</dbReference>
<evidence type="ECO:0000313" key="1">
    <source>
        <dbReference type="EMBL" id="GFU24044.1"/>
    </source>
</evidence>
<reference evidence="1" key="1">
    <citation type="submission" date="2020-08" db="EMBL/GenBank/DDBJ databases">
        <title>Multicomponent nature underlies the extraordinary mechanical properties of spider dragline silk.</title>
        <authorList>
            <person name="Kono N."/>
            <person name="Nakamura H."/>
            <person name="Mori M."/>
            <person name="Yoshida Y."/>
            <person name="Ohtoshi R."/>
            <person name="Malay A.D."/>
            <person name="Moran D.A.P."/>
            <person name="Tomita M."/>
            <person name="Numata K."/>
            <person name="Arakawa K."/>
        </authorList>
    </citation>
    <scope>NUCLEOTIDE SEQUENCE</scope>
</reference>
<keyword evidence="2" id="KW-1185">Reference proteome</keyword>
<proteinExistence type="predicted"/>
<evidence type="ECO:0000313" key="2">
    <source>
        <dbReference type="Proteomes" id="UP000887013"/>
    </source>
</evidence>
<gene>
    <name evidence="1" type="ORF">NPIL_585031</name>
</gene>
<accession>A0A8X6UKK6</accession>
<sequence>MGDLPGNVTVNFSHTATALARGCGQRLSDFPEGRYRFDSTEGLDPHLRLDDSAEGCVCAGHFFCFPPSTTLTATLLLQVDFYQPAAVLIIFLRRCQCRLKLAV</sequence>
<protein>
    <submittedName>
        <fullName evidence="1">Uncharacterized protein</fullName>
    </submittedName>
</protein>
<name>A0A8X6UKK6_NEPPI</name>
<dbReference type="Proteomes" id="UP000887013">
    <property type="component" value="Unassembled WGS sequence"/>
</dbReference>
<dbReference type="AlphaFoldDB" id="A0A8X6UKK6"/>
<organism evidence="1 2">
    <name type="scientific">Nephila pilipes</name>
    <name type="common">Giant wood spider</name>
    <name type="synonym">Nephila maculata</name>
    <dbReference type="NCBI Taxonomy" id="299642"/>
    <lineage>
        <taxon>Eukaryota</taxon>
        <taxon>Metazoa</taxon>
        <taxon>Ecdysozoa</taxon>
        <taxon>Arthropoda</taxon>
        <taxon>Chelicerata</taxon>
        <taxon>Arachnida</taxon>
        <taxon>Araneae</taxon>
        <taxon>Araneomorphae</taxon>
        <taxon>Entelegynae</taxon>
        <taxon>Araneoidea</taxon>
        <taxon>Nephilidae</taxon>
        <taxon>Nephila</taxon>
    </lineage>
</organism>